<protein>
    <submittedName>
        <fullName evidence="2">YciI-like protein</fullName>
    </submittedName>
</protein>
<proteinExistence type="inferred from homology"/>
<evidence type="ECO:0000256" key="1">
    <source>
        <dbReference type="ARBA" id="ARBA00007689"/>
    </source>
</evidence>
<accession>A0A0K0Y9Z7</accession>
<dbReference type="PANTHER" id="PTHR33606:SF3">
    <property type="entry name" value="PROTEIN YCII"/>
    <property type="match status" value="1"/>
</dbReference>
<organism evidence="2 3">
    <name type="scientific">Octadecabacter temperatus</name>
    <dbReference type="NCBI Taxonomy" id="1458307"/>
    <lineage>
        <taxon>Bacteria</taxon>
        <taxon>Pseudomonadati</taxon>
        <taxon>Pseudomonadota</taxon>
        <taxon>Alphaproteobacteria</taxon>
        <taxon>Rhodobacterales</taxon>
        <taxon>Roseobacteraceae</taxon>
        <taxon>Octadecabacter</taxon>
    </lineage>
</organism>
<evidence type="ECO:0000313" key="2">
    <source>
        <dbReference type="EMBL" id="AKS47755.1"/>
    </source>
</evidence>
<dbReference type="InterPro" id="IPR051807">
    <property type="entry name" value="Sec-metab_biosynth-assoc"/>
</dbReference>
<reference evidence="2 3" key="1">
    <citation type="journal article" date="2015" name="Genome Announc.">
        <title>Closed Genome Sequence of Octadecabacter temperatus SB1, the First Mesophilic Species of the Genus Octadecabacter.</title>
        <authorList>
            <person name="Voget S."/>
            <person name="Billerbeck S."/>
            <person name="Simon M."/>
            <person name="Daniel R."/>
        </authorList>
    </citation>
    <scope>NUCLEOTIDE SEQUENCE [LARGE SCALE GENOMIC DNA]</scope>
    <source>
        <strain evidence="2 3">SB1</strain>
    </source>
</reference>
<dbReference type="InterPro" id="IPR005545">
    <property type="entry name" value="YCII"/>
</dbReference>
<dbReference type="RefSeq" id="WP_049835911.1">
    <property type="nucleotide sequence ID" value="NZ_CP012160.1"/>
</dbReference>
<gene>
    <name evidence="2" type="ORF">OSB_32420</name>
</gene>
<sequence>MRVALITRDKPGALQIRLDNRDAHLAYIEETGVVEMAGPFLDADGTMCGSMIIMNVDSLTDAHNWAKNDPYAKADLFEKVRIEEWKKVVG</sequence>
<keyword evidence="3" id="KW-1185">Reference proteome</keyword>
<dbReference type="PANTHER" id="PTHR33606">
    <property type="entry name" value="PROTEIN YCII"/>
    <property type="match status" value="1"/>
</dbReference>
<dbReference type="InterPro" id="IPR011008">
    <property type="entry name" value="Dimeric_a/b-barrel"/>
</dbReference>
<dbReference type="Gene3D" id="3.30.70.1060">
    <property type="entry name" value="Dimeric alpha+beta barrel"/>
    <property type="match status" value="1"/>
</dbReference>
<dbReference type="Pfam" id="PF03795">
    <property type="entry name" value="YCII"/>
    <property type="match status" value="1"/>
</dbReference>
<dbReference type="EMBL" id="CP012160">
    <property type="protein sequence ID" value="AKS47755.1"/>
    <property type="molecule type" value="Genomic_DNA"/>
</dbReference>
<dbReference type="AlphaFoldDB" id="A0A0K0Y9Z7"/>
<dbReference type="OrthoDB" id="2293521at2"/>
<dbReference type="SUPFAM" id="SSF54909">
    <property type="entry name" value="Dimeric alpha+beta barrel"/>
    <property type="match status" value="1"/>
</dbReference>
<comment type="similarity">
    <text evidence="1">Belongs to the YciI family.</text>
</comment>
<evidence type="ECO:0000313" key="3">
    <source>
        <dbReference type="Proteomes" id="UP000067444"/>
    </source>
</evidence>
<name>A0A0K0Y9Z7_9RHOB</name>
<dbReference type="Proteomes" id="UP000067444">
    <property type="component" value="Chromosome"/>
</dbReference>
<dbReference type="STRING" id="1458307.OSB_32420"/>
<dbReference type="PATRIC" id="fig|1458307.3.peg.3265"/>
<dbReference type="KEGG" id="otm:OSB_32420"/>